<dbReference type="SUPFAM" id="SSF63380">
    <property type="entry name" value="Riboflavin synthase domain-like"/>
    <property type="match status" value="1"/>
</dbReference>
<dbReference type="GO" id="GO:0005886">
    <property type="term" value="C:plasma membrane"/>
    <property type="evidence" value="ECO:0007669"/>
    <property type="project" value="UniProtKB-SubCell"/>
</dbReference>
<keyword evidence="9" id="KW-1133">Transmembrane helix</keyword>
<evidence type="ECO:0000256" key="2">
    <source>
        <dbReference type="ARBA" id="ARBA00006278"/>
    </source>
</evidence>
<comment type="catalytic activity">
    <reaction evidence="8">
        <text>2 a Fe(II)-siderophore + NADP(+) + H(+) = 2 a Fe(III)-siderophore + NADPH</text>
        <dbReference type="Rhea" id="RHEA:28795"/>
        <dbReference type="Rhea" id="RHEA-COMP:11342"/>
        <dbReference type="Rhea" id="RHEA-COMP:11344"/>
        <dbReference type="ChEBI" id="CHEBI:15378"/>
        <dbReference type="ChEBI" id="CHEBI:29033"/>
        <dbReference type="ChEBI" id="CHEBI:29034"/>
        <dbReference type="ChEBI" id="CHEBI:57783"/>
        <dbReference type="ChEBI" id="CHEBI:58349"/>
        <dbReference type="EC" id="1.16.1.9"/>
    </reaction>
</comment>
<evidence type="ECO:0000256" key="1">
    <source>
        <dbReference type="ARBA" id="ARBA00004651"/>
    </source>
</evidence>
<evidence type="ECO:0000256" key="7">
    <source>
        <dbReference type="ARBA" id="ARBA00023002"/>
    </source>
</evidence>
<dbReference type="InterPro" id="IPR013121">
    <property type="entry name" value="Fe_red_NAD-bd_6"/>
</dbReference>
<reference evidence="11 12" key="1">
    <citation type="journal article" date="2008" name="Nature">
        <title>The genome of Laccaria bicolor provides insights into mycorrhizal symbiosis.</title>
        <authorList>
            <person name="Martin F."/>
            <person name="Aerts A."/>
            <person name="Ahren D."/>
            <person name="Brun A."/>
            <person name="Danchin E.G.J."/>
            <person name="Duchaussoy F."/>
            <person name="Gibon J."/>
            <person name="Kohler A."/>
            <person name="Lindquist E."/>
            <person name="Pereda V."/>
            <person name="Salamov A."/>
            <person name="Shapiro H.J."/>
            <person name="Wuyts J."/>
            <person name="Blaudez D."/>
            <person name="Buee M."/>
            <person name="Brokstein P."/>
            <person name="Canbaeck B."/>
            <person name="Cohen D."/>
            <person name="Courty P.E."/>
            <person name="Coutinho P.M."/>
            <person name="Delaruelle C."/>
            <person name="Detter J.C."/>
            <person name="Deveau A."/>
            <person name="DiFazio S."/>
            <person name="Duplessis S."/>
            <person name="Fraissinet-Tachet L."/>
            <person name="Lucic E."/>
            <person name="Frey-Klett P."/>
            <person name="Fourrey C."/>
            <person name="Feussner I."/>
            <person name="Gay G."/>
            <person name="Grimwood J."/>
            <person name="Hoegger P.J."/>
            <person name="Jain P."/>
            <person name="Kilaru S."/>
            <person name="Labbe J."/>
            <person name="Lin Y.C."/>
            <person name="Legue V."/>
            <person name="Le Tacon F."/>
            <person name="Marmeisse R."/>
            <person name="Melayah D."/>
            <person name="Montanini B."/>
            <person name="Muratet M."/>
            <person name="Nehls U."/>
            <person name="Niculita-Hirzel H."/>
            <person name="Oudot-Le Secq M.P."/>
            <person name="Peter M."/>
            <person name="Quesneville H."/>
            <person name="Rajashekar B."/>
            <person name="Reich M."/>
            <person name="Rouhier N."/>
            <person name="Schmutz J."/>
            <person name="Yin T."/>
            <person name="Chalot M."/>
            <person name="Henrissat B."/>
            <person name="Kuees U."/>
            <person name="Lucas S."/>
            <person name="Van de Peer Y."/>
            <person name="Podila G.K."/>
            <person name="Polle A."/>
            <person name="Pukkila P.J."/>
            <person name="Richardson P.M."/>
            <person name="Rouze P."/>
            <person name="Sanders I.R."/>
            <person name="Stajich J.E."/>
            <person name="Tunlid A."/>
            <person name="Tuskan G."/>
            <person name="Grigoriev I.V."/>
        </authorList>
    </citation>
    <scope>NUCLEOTIDE SEQUENCE [LARGE SCALE GENOMIC DNA]</scope>
    <source>
        <strain evidence="12">S238N-H82 / ATCC MYA-4686</strain>
    </source>
</reference>
<dbReference type="STRING" id="486041.B0DMM0"/>
<organism evidence="12">
    <name type="scientific">Laccaria bicolor (strain S238N-H82 / ATCC MYA-4686)</name>
    <name type="common">Bicoloured deceiver</name>
    <name type="synonym">Laccaria laccata var. bicolor</name>
    <dbReference type="NCBI Taxonomy" id="486041"/>
    <lineage>
        <taxon>Eukaryota</taxon>
        <taxon>Fungi</taxon>
        <taxon>Dikarya</taxon>
        <taxon>Basidiomycota</taxon>
        <taxon>Agaricomycotina</taxon>
        <taxon>Agaricomycetes</taxon>
        <taxon>Agaricomycetidae</taxon>
        <taxon>Agaricales</taxon>
        <taxon>Agaricineae</taxon>
        <taxon>Hydnangiaceae</taxon>
        <taxon>Laccaria</taxon>
    </lineage>
</organism>
<evidence type="ECO:0000313" key="12">
    <source>
        <dbReference type="Proteomes" id="UP000001194"/>
    </source>
</evidence>
<dbReference type="KEGG" id="lbc:LACBIDRAFT_304909"/>
<comment type="similarity">
    <text evidence="2">Belongs to the ferric reductase (FRE) family.</text>
</comment>
<dbReference type="Pfam" id="PF08030">
    <property type="entry name" value="NAD_binding_6"/>
    <property type="match status" value="1"/>
</dbReference>
<dbReference type="GO" id="GO:0006826">
    <property type="term" value="P:iron ion transport"/>
    <property type="evidence" value="ECO:0007669"/>
    <property type="project" value="TreeGrafter"/>
</dbReference>
<dbReference type="GO" id="GO:0052851">
    <property type="term" value="F:ferric-chelate reductase (NADPH) activity"/>
    <property type="evidence" value="ECO:0007669"/>
    <property type="project" value="UniProtKB-EC"/>
</dbReference>
<dbReference type="GO" id="GO:0006879">
    <property type="term" value="P:intracellular iron ion homeostasis"/>
    <property type="evidence" value="ECO:0007669"/>
    <property type="project" value="TreeGrafter"/>
</dbReference>
<keyword evidence="12" id="KW-1185">Reference proteome</keyword>
<dbReference type="SUPFAM" id="SSF52343">
    <property type="entry name" value="Ferredoxin reductase-like, C-terminal NADP-linked domain"/>
    <property type="match status" value="1"/>
</dbReference>
<comment type="subcellular location">
    <subcellularLocation>
        <location evidence="1">Cell membrane</location>
        <topology evidence="1">Multi-pass membrane protein</topology>
    </subcellularLocation>
</comment>
<dbReference type="EMBL" id="DS547119">
    <property type="protein sequence ID" value="EDR04214.1"/>
    <property type="molecule type" value="Genomic_DNA"/>
</dbReference>
<dbReference type="AlphaFoldDB" id="B0DMM0"/>
<dbReference type="Gene3D" id="3.40.50.80">
    <property type="entry name" value="Nucleotide-binding domain of ferredoxin-NADP reductase (FNR) module"/>
    <property type="match status" value="1"/>
</dbReference>
<feature type="transmembrane region" description="Helical" evidence="9">
    <location>
        <begin position="28"/>
        <end position="47"/>
    </location>
</feature>
<dbReference type="GO" id="GO:0015677">
    <property type="term" value="P:copper ion import"/>
    <property type="evidence" value="ECO:0007669"/>
    <property type="project" value="TreeGrafter"/>
</dbReference>
<accession>B0DMM0</accession>
<dbReference type="PANTHER" id="PTHR32361:SF9">
    <property type="entry name" value="FERRIC REDUCTASE TRANSMEMBRANE COMPONENT 3-RELATED"/>
    <property type="match status" value="1"/>
</dbReference>
<keyword evidence="5" id="KW-1003">Cell membrane</keyword>
<feature type="domain" description="FAD-binding FR-type" evidence="10">
    <location>
        <begin position="85"/>
        <end position="199"/>
    </location>
</feature>
<sequence>MRAGALSLVAFTLATILSIRPIRNIAFEFFLISHIVLIVIFLVAGYYHAQIGNYGSYIWPALFVWGLDRFIRLARVIWNNSTFSRKRDPTQSLATVELLSEDSILMSLKRRDFSWSPGQHAYVILPTVSNLPLESHPFTIASIADKVDGTQRNGEDRDVVFLVKGCNGFTKRLRDHASTHATGTVSAYLDGPYGCPPDLRIFSTCIFVAGGSGVSYTLPLFLNLIRENARGGRSSVRRILFIWALRDENYLPWFSKILTEALPHAKSSLSIDSRVYLTARPIDTSSSSASTVSEKTDFAVKTTTLHSPVDYHPSIKLIPGRPDIRRVLHDEISACTDGGSLSVDVAGPAGLTAAVRRALSSDAAGPRAVLKGLPAVTLHVEKFGMST</sequence>
<keyword evidence="7" id="KW-0560">Oxidoreductase</keyword>
<dbReference type="Pfam" id="PF08022">
    <property type="entry name" value="FAD_binding_8"/>
    <property type="match status" value="1"/>
</dbReference>
<dbReference type="SFLD" id="SFLDS00052">
    <property type="entry name" value="Ferric_Reductase_Domain"/>
    <property type="match status" value="1"/>
</dbReference>
<dbReference type="HOGENOM" id="CLU_010365_1_1_1"/>
<evidence type="ECO:0000259" key="10">
    <source>
        <dbReference type="PROSITE" id="PS51384"/>
    </source>
</evidence>
<evidence type="ECO:0000256" key="5">
    <source>
        <dbReference type="ARBA" id="ARBA00022475"/>
    </source>
</evidence>
<dbReference type="RefSeq" id="XP_001885105.1">
    <property type="nucleotide sequence ID" value="XM_001885070.1"/>
</dbReference>
<dbReference type="PROSITE" id="PS51384">
    <property type="entry name" value="FAD_FR"/>
    <property type="match status" value="1"/>
</dbReference>
<dbReference type="CDD" id="cd06186">
    <property type="entry name" value="NOX_Duox_like_FAD_NADP"/>
    <property type="match status" value="1"/>
</dbReference>
<dbReference type="OrthoDB" id="4494341at2759"/>
<dbReference type="InterPro" id="IPR017927">
    <property type="entry name" value="FAD-bd_FR_type"/>
</dbReference>
<dbReference type="Proteomes" id="UP000001194">
    <property type="component" value="Unassembled WGS sequence"/>
</dbReference>
<keyword evidence="6" id="KW-0249">Electron transport</keyword>
<dbReference type="InterPro" id="IPR051410">
    <property type="entry name" value="Ferric/Cupric_Reductase"/>
</dbReference>
<dbReference type="SFLD" id="SFLDG01168">
    <property type="entry name" value="Ferric_reductase_subgroup_(FRE"/>
    <property type="match status" value="1"/>
</dbReference>
<evidence type="ECO:0000256" key="9">
    <source>
        <dbReference type="SAM" id="Phobius"/>
    </source>
</evidence>
<evidence type="ECO:0000256" key="6">
    <source>
        <dbReference type="ARBA" id="ARBA00022982"/>
    </source>
</evidence>
<evidence type="ECO:0000256" key="4">
    <source>
        <dbReference type="ARBA" id="ARBA00022448"/>
    </source>
</evidence>
<protein>
    <recommendedName>
        <fullName evidence="3">ferric-chelate reductase (NADPH)</fullName>
        <ecNumber evidence="3">1.16.1.9</ecNumber>
    </recommendedName>
</protein>
<dbReference type="PANTHER" id="PTHR32361">
    <property type="entry name" value="FERRIC/CUPRIC REDUCTASE TRANSMEMBRANE COMPONENT"/>
    <property type="match status" value="1"/>
</dbReference>
<dbReference type="InParanoid" id="B0DMM0"/>
<evidence type="ECO:0000313" key="11">
    <source>
        <dbReference type="EMBL" id="EDR04214.1"/>
    </source>
</evidence>
<evidence type="ECO:0000256" key="3">
    <source>
        <dbReference type="ARBA" id="ARBA00012668"/>
    </source>
</evidence>
<gene>
    <name evidence="11" type="ORF">LACBIDRAFT_304909</name>
</gene>
<keyword evidence="4" id="KW-0813">Transport</keyword>
<dbReference type="InterPro" id="IPR017938">
    <property type="entry name" value="Riboflavin_synthase-like_b-brl"/>
</dbReference>
<keyword evidence="9" id="KW-0472">Membrane</keyword>
<dbReference type="InterPro" id="IPR013112">
    <property type="entry name" value="FAD-bd_8"/>
</dbReference>
<proteinExistence type="inferred from homology"/>
<dbReference type="FunCoup" id="B0DMM0">
    <property type="interactions" value="183"/>
</dbReference>
<dbReference type="InterPro" id="IPR039261">
    <property type="entry name" value="FNR_nucleotide-bd"/>
</dbReference>
<name>B0DMM0_LACBS</name>
<keyword evidence="9" id="KW-0812">Transmembrane</keyword>
<dbReference type="GeneID" id="6080680"/>
<evidence type="ECO:0000256" key="8">
    <source>
        <dbReference type="ARBA" id="ARBA00048483"/>
    </source>
</evidence>
<dbReference type="EC" id="1.16.1.9" evidence="3"/>